<dbReference type="Pfam" id="PF07690">
    <property type="entry name" value="MFS_1"/>
    <property type="match status" value="1"/>
</dbReference>
<protein>
    <submittedName>
        <fullName evidence="8">MFS transporter</fullName>
    </submittedName>
</protein>
<feature type="domain" description="Major facilitator superfamily (MFS) profile" evidence="7">
    <location>
        <begin position="6"/>
        <end position="385"/>
    </location>
</feature>
<dbReference type="PANTHER" id="PTHR43702:SF3">
    <property type="entry name" value="PROTEIN TSGA"/>
    <property type="match status" value="1"/>
</dbReference>
<feature type="transmembrane region" description="Helical" evidence="6">
    <location>
        <begin position="298"/>
        <end position="320"/>
    </location>
</feature>
<dbReference type="OrthoDB" id="3225787at2"/>
<evidence type="ECO:0000256" key="5">
    <source>
        <dbReference type="ARBA" id="ARBA00023136"/>
    </source>
</evidence>
<keyword evidence="3 6" id="KW-0812">Transmembrane</keyword>
<dbReference type="Proteomes" id="UP000265926">
    <property type="component" value="Unassembled WGS sequence"/>
</dbReference>
<feature type="transmembrane region" description="Helical" evidence="6">
    <location>
        <begin position="12"/>
        <end position="34"/>
    </location>
</feature>
<dbReference type="InterPro" id="IPR050375">
    <property type="entry name" value="MFS_TsgA-like"/>
</dbReference>
<comment type="subcellular location">
    <subcellularLocation>
        <location evidence="1">Cell inner membrane</location>
        <topology evidence="1">Multi-pass membrane protein</topology>
    </subcellularLocation>
</comment>
<feature type="transmembrane region" description="Helical" evidence="6">
    <location>
        <begin position="275"/>
        <end position="292"/>
    </location>
</feature>
<evidence type="ECO:0000256" key="6">
    <source>
        <dbReference type="SAM" id="Phobius"/>
    </source>
</evidence>
<keyword evidence="5 6" id="KW-0472">Membrane</keyword>
<dbReference type="RefSeq" id="WP_119439540.1">
    <property type="nucleotide sequence ID" value="NZ_QWGR01000014.1"/>
</dbReference>
<feature type="transmembrane region" description="Helical" evidence="6">
    <location>
        <begin position="46"/>
        <end position="67"/>
    </location>
</feature>
<feature type="transmembrane region" description="Helical" evidence="6">
    <location>
        <begin position="332"/>
        <end position="350"/>
    </location>
</feature>
<comment type="caution">
    <text evidence="8">The sequence shown here is derived from an EMBL/GenBank/DDBJ whole genome shotgun (WGS) entry which is preliminary data.</text>
</comment>
<sequence length="388" mass="42348">MTNSKIKLKLALPVFMSFIVMGFVDIVGVATGYVKQDFGLTDKVAQFLPSMALMWFFFLSVPTGLLIERFGKKMLLNIGMAITGVGMLVPFIHYSFPVMLTAFVFLGIGNTIVQVAANPLLHDVVPKEKYASSLSLAQFIKAICSLLGPIITTFMAAKFGNWKLVFIVYAVTSLISILWLYFTKIEEARSNETVATFKTCFSLLKNKFVLVLVLGIFVTVGADVGMNSNIANFLQNQFDLSLENASLGISIYFTALMIGRFLGAVLLNWISARKFLFITTLVALVSLVAMMFSPNALLARICIFMIGLGSANLFPLIFAIAVDKLPARVNEISGLMIMAVAGGAFIPPVMGYVSSIFGVVASFLVLVIVMVYLLAISFYVQKAGKKNI</sequence>
<dbReference type="Gene3D" id="1.20.1250.20">
    <property type="entry name" value="MFS general substrate transporter like domains"/>
    <property type="match status" value="2"/>
</dbReference>
<proteinExistence type="predicted"/>
<reference evidence="8 9" key="1">
    <citation type="submission" date="2018-08" db="EMBL/GenBank/DDBJ databases">
        <title>Pallidiluteibacterium maritimus gen. nov., sp. nov., isolated from coastal sediment.</title>
        <authorList>
            <person name="Zhou L.Y."/>
        </authorList>
    </citation>
    <scope>NUCLEOTIDE SEQUENCE [LARGE SCALE GENOMIC DNA]</scope>
    <source>
        <strain evidence="8 9">XSD2</strain>
    </source>
</reference>
<evidence type="ECO:0000256" key="2">
    <source>
        <dbReference type="ARBA" id="ARBA00022475"/>
    </source>
</evidence>
<feature type="transmembrane region" description="Helical" evidence="6">
    <location>
        <begin position="246"/>
        <end position="268"/>
    </location>
</feature>
<keyword evidence="2" id="KW-1003">Cell membrane</keyword>
<dbReference type="PANTHER" id="PTHR43702">
    <property type="entry name" value="L-FUCOSE-PROTON SYMPORTER"/>
    <property type="match status" value="1"/>
</dbReference>
<dbReference type="InterPro" id="IPR020846">
    <property type="entry name" value="MFS_dom"/>
</dbReference>
<feature type="transmembrane region" description="Helical" evidence="6">
    <location>
        <begin position="356"/>
        <end position="380"/>
    </location>
</feature>
<evidence type="ECO:0000256" key="1">
    <source>
        <dbReference type="ARBA" id="ARBA00004429"/>
    </source>
</evidence>
<organism evidence="8 9">
    <name type="scientific">Maribellus luteus</name>
    <dbReference type="NCBI Taxonomy" id="2305463"/>
    <lineage>
        <taxon>Bacteria</taxon>
        <taxon>Pseudomonadati</taxon>
        <taxon>Bacteroidota</taxon>
        <taxon>Bacteroidia</taxon>
        <taxon>Marinilabiliales</taxon>
        <taxon>Prolixibacteraceae</taxon>
        <taxon>Maribellus</taxon>
    </lineage>
</organism>
<evidence type="ECO:0000259" key="7">
    <source>
        <dbReference type="PROSITE" id="PS50850"/>
    </source>
</evidence>
<gene>
    <name evidence="8" type="ORF">D1614_18885</name>
</gene>
<feature type="transmembrane region" description="Helical" evidence="6">
    <location>
        <begin position="98"/>
        <end position="121"/>
    </location>
</feature>
<dbReference type="SUPFAM" id="SSF103473">
    <property type="entry name" value="MFS general substrate transporter"/>
    <property type="match status" value="1"/>
</dbReference>
<dbReference type="PROSITE" id="PS50850">
    <property type="entry name" value="MFS"/>
    <property type="match status" value="1"/>
</dbReference>
<dbReference type="InterPro" id="IPR011701">
    <property type="entry name" value="MFS"/>
</dbReference>
<evidence type="ECO:0000256" key="4">
    <source>
        <dbReference type="ARBA" id="ARBA00022989"/>
    </source>
</evidence>
<feature type="transmembrane region" description="Helical" evidence="6">
    <location>
        <begin position="162"/>
        <end position="182"/>
    </location>
</feature>
<feature type="transmembrane region" description="Helical" evidence="6">
    <location>
        <begin position="208"/>
        <end position="226"/>
    </location>
</feature>
<evidence type="ECO:0000313" key="9">
    <source>
        <dbReference type="Proteomes" id="UP000265926"/>
    </source>
</evidence>
<feature type="transmembrane region" description="Helical" evidence="6">
    <location>
        <begin position="74"/>
        <end position="92"/>
    </location>
</feature>
<evidence type="ECO:0000313" key="8">
    <source>
        <dbReference type="EMBL" id="RIJ46476.1"/>
    </source>
</evidence>
<dbReference type="EMBL" id="QWGR01000014">
    <property type="protein sequence ID" value="RIJ46476.1"/>
    <property type="molecule type" value="Genomic_DNA"/>
</dbReference>
<dbReference type="AlphaFoldDB" id="A0A399SQX9"/>
<keyword evidence="9" id="KW-1185">Reference proteome</keyword>
<name>A0A399SQX9_9BACT</name>
<feature type="transmembrane region" description="Helical" evidence="6">
    <location>
        <begin position="133"/>
        <end position="156"/>
    </location>
</feature>
<dbReference type="GO" id="GO:0022857">
    <property type="term" value="F:transmembrane transporter activity"/>
    <property type="evidence" value="ECO:0007669"/>
    <property type="project" value="InterPro"/>
</dbReference>
<accession>A0A399SQX9</accession>
<keyword evidence="4 6" id="KW-1133">Transmembrane helix</keyword>
<dbReference type="GO" id="GO:0005886">
    <property type="term" value="C:plasma membrane"/>
    <property type="evidence" value="ECO:0007669"/>
    <property type="project" value="UniProtKB-SubCell"/>
</dbReference>
<evidence type="ECO:0000256" key="3">
    <source>
        <dbReference type="ARBA" id="ARBA00022692"/>
    </source>
</evidence>
<dbReference type="InterPro" id="IPR036259">
    <property type="entry name" value="MFS_trans_sf"/>
</dbReference>